<dbReference type="SUPFAM" id="SSF50249">
    <property type="entry name" value="Nucleic acid-binding proteins"/>
    <property type="match status" value="1"/>
</dbReference>
<dbReference type="EMBL" id="CAFBPN010000128">
    <property type="protein sequence ID" value="CAB5030359.1"/>
    <property type="molecule type" value="Genomic_DNA"/>
</dbReference>
<accession>A0A6J7UPD5</accession>
<reference evidence="3" key="1">
    <citation type="submission" date="2020-05" db="EMBL/GenBank/DDBJ databases">
        <authorList>
            <person name="Chiriac C."/>
            <person name="Salcher M."/>
            <person name="Ghai R."/>
            <person name="Kavagutti S V."/>
        </authorList>
    </citation>
    <scope>NUCLEOTIDE SEQUENCE</scope>
</reference>
<dbReference type="PANTHER" id="PTHR34075:SF5">
    <property type="entry name" value="BLR3430 PROTEIN"/>
    <property type="match status" value="1"/>
</dbReference>
<feature type="domain" description="ChsH2 C-terminal OB-fold" evidence="1">
    <location>
        <begin position="51"/>
        <end position="120"/>
    </location>
</feature>
<evidence type="ECO:0000313" key="2">
    <source>
        <dbReference type="EMBL" id="CAB5030359.1"/>
    </source>
</evidence>
<dbReference type="EMBL" id="CAFBQU010000068">
    <property type="protein sequence ID" value="CAB5067821.1"/>
    <property type="molecule type" value="Genomic_DNA"/>
</dbReference>
<dbReference type="AlphaFoldDB" id="A0A6J7UPD5"/>
<dbReference type="PANTHER" id="PTHR34075">
    <property type="entry name" value="BLR3430 PROTEIN"/>
    <property type="match status" value="1"/>
</dbReference>
<dbReference type="InterPro" id="IPR012340">
    <property type="entry name" value="NA-bd_OB-fold"/>
</dbReference>
<name>A0A6J7UPD5_9ZZZZ</name>
<evidence type="ECO:0000313" key="3">
    <source>
        <dbReference type="EMBL" id="CAB5067821.1"/>
    </source>
</evidence>
<protein>
    <submittedName>
        <fullName evidence="3">Unannotated protein</fullName>
    </submittedName>
</protein>
<dbReference type="InterPro" id="IPR002878">
    <property type="entry name" value="ChsH2_C"/>
</dbReference>
<evidence type="ECO:0000259" key="1">
    <source>
        <dbReference type="Pfam" id="PF01796"/>
    </source>
</evidence>
<proteinExistence type="predicted"/>
<organism evidence="3">
    <name type="scientific">freshwater metagenome</name>
    <dbReference type="NCBI Taxonomy" id="449393"/>
    <lineage>
        <taxon>unclassified sequences</taxon>
        <taxon>metagenomes</taxon>
        <taxon>ecological metagenomes</taxon>
    </lineage>
</organism>
<dbReference type="InterPro" id="IPR052513">
    <property type="entry name" value="Thioester_dehydratase-like"/>
</dbReference>
<dbReference type="Pfam" id="PF01796">
    <property type="entry name" value="OB_ChsH2_C"/>
    <property type="match status" value="1"/>
</dbReference>
<gene>
    <name evidence="2" type="ORF">UFOPK4098_01485</name>
    <name evidence="3" type="ORF">UFOPK4347_01588</name>
</gene>
<sequence length="143" mass="15675">MTTQIPVAEELFTWPSDSPQLIGTRFPESGVTTFPQSKSCPKSGSENGERVLLPRRGTLWSWTVQGFLPKSPPYAGKETAKTFKPYGVGYIQLGDEVIVESRLTTAEASELKIGMDMELVIIPFSTDDAGNDIVTYAFAPVKK</sequence>